<sequence>MQISDSFVTQADLLLEFWNTTQTRTSSKSIKVTLQSLISSLLFSVGYLAIQFILYCTLRSKFKYFYEPLLYCLPKYYSNQVRKLGENPLRWFKIVSGYSTGFYYRWGLDEYYFMRMLHVLLQFFVVLCCVCIPILIPVNYFGGVEHASEFGVGGGGVGSNGAGTVPISGTRVNLKYDHSATVLVHDVAGLDVLSASNIAPSENNRYFVHFIMAIFVICWYHYMLTRELGHCARERKLKVLSRCRNKSSRDKLSVLFVDNVPCRLNTVSKLKSFFQNVPGGVDAVWAICDFAELDRLVKRFEKYKTLLEELIVKEMIMIYKTGLINVHSTALQPFKLVNGIETAIPLLSKQVDAFELYTDKLQSLSAQIVKLQMDFY</sequence>
<reference evidence="4" key="1">
    <citation type="submission" date="2023-04" db="EMBL/GenBank/DDBJ databases">
        <title>Ambrosiozyma monospora NBRC 1965.</title>
        <authorList>
            <person name="Ichikawa N."/>
            <person name="Sato H."/>
            <person name="Tonouchi N."/>
        </authorList>
    </citation>
    <scope>NUCLEOTIDE SEQUENCE</scope>
    <source>
        <strain evidence="4">NBRC 1965</strain>
    </source>
</reference>
<dbReference type="PANTHER" id="PTHR13018">
    <property type="entry name" value="PROBABLE MEMBRANE PROTEIN DUF221-RELATED"/>
    <property type="match status" value="1"/>
</dbReference>
<dbReference type="PANTHER" id="PTHR13018:SF20">
    <property type="entry name" value="SPORULATION-SPECIFIC PROTEIN 75"/>
    <property type="match status" value="1"/>
</dbReference>
<organism evidence="4 5">
    <name type="scientific">Ambrosiozyma monospora</name>
    <name type="common">Yeast</name>
    <name type="synonym">Endomycopsis monosporus</name>
    <dbReference type="NCBI Taxonomy" id="43982"/>
    <lineage>
        <taxon>Eukaryota</taxon>
        <taxon>Fungi</taxon>
        <taxon>Dikarya</taxon>
        <taxon>Ascomycota</taxon>
        <taxon>Saccharomycotina</taxon>
        <taxon>Pichiomycetes</taxon>
        <taxon>Pichiales</taxon>
        <taxon>Pichiaceae</taxon>
        <taxon>Ambrosiozyma</taxon>
    </lineage>
</organism>
<accession>A0A9W6Z0L4</accession>
<dbReference type="GO" id="GO:0005227">
    <property type="term" value="F:calcium-activated cation channel activity"/>
    <property type="evidence" value="ECO:0007669"/>
    <property type="project" value="InterPro"/>
</dbReference>
<evidence type="ECO:0000256" key="1">
    <source>
        <dbReference type="SAM" id="Phobius"/>
    </source>
</evidence>
<gene>
    <name evidence="4" type="ORF">Amon01_000445900</name>
</gene>
<dbReference type="EMBL" id="BSXU01002157">
    <property type="protein sequence ID" value="GMG34838.1"/>
    <property type="molecule type" value="Genomic_DNA"/>
</dbReference>
<feature type="domain" description="CSC1/OSCA1-like cytosolic" evidence="3">
    <location>
        <begin position="255"/>
        <end position="372"/>
    </location>
</feature>
<dbReference type="InterPro" id="IPR032880">
    <property type="entry name" value="CSC1/OSCA1-like_N"/>
</dbReference>
<evidence type="ECO:0000313" key="4">
    <source>
        <dbReference type="EMBL" id="GMG34838.1"/>
    </source>
</evidence>
<proteinExistence type="predicted"/>
<feature type="transmembrane region" description="Helical" evidence="1">
    <location>
        <begin position="112"/>
        <end position="136"/>
    </location>
</feature>
<keyword evidence="1" id="KW-0812">Transmembrane</keyword>
<dbReference type="InterPro" id="IPR045122">
    <property type="entry name" value="Csc1-like"/>
</dbReference>
<keyword evidence="1" id="KW-0472">Membrane</keyword>
<dbReference type="Proteomes" id="UP001165063">
    <property type="component" value="Unassembled WGS sequence"/>
</dbReference>
<evidence type="ECO:0000259" key="2">
    <source>
        <dbReference type="Pfam" id="PF13967"/>
    </source>
</evidence>
<dbReference type="InterPro" id="IPR027815">
    <property type="entry name" value="CSC1/OSCA1-like_cyt"/>
</dbReference>
<dbReference type="OrthoDB" id="1076608at2759"/>
<comment type="caution">
    <text evidence="4">The sequence shown here is derived from an EMBL/GenBank/DDBJ whole genome shotgun (WGS) entry which is preliminary data.</text>
</comment>
<dbReference type="Pfam" id="PF13967">
    <property type="entry name" value="RSN1_TM"/>
    <property type="match status" value="1"/>
</dbReference>
<dbReference type="GO" id="GO:0005886">
    <property type="term" value="C:plasma membrane"/>
    <property type="evidence" value="ECO:0007669"/>
    <property type="project" value="TreeGrafter"/>
</dbReference>
<feature type="domain" description="CSC1/OSCA1-like N-terminal transmembrane" evidence="2">
    <location>
        <begin position="37"/>
        <end position="227"/>
    </location>
</feature>
<protein>
    <submittedName>
        <fullName evidence="4">Unnamed protein product</fullName>
    </submittedName>
</protein>
<feature type="transmembrane region" description="Helical" evidence="1">
    <location>
        <begin position="37"/>
        <end position="58"/>
    </location>
</feature>
<evidence type="ECO:0000313" key="5">
    <source>
        <dbReference type="Proteomes" id="UP001165063"/>
    </source>
</evidence>
<feature type="transmembrane region" description="Helical" evidence="1">
    <location>
        <begin position="206"/>
        <end position="225"/>
    </location>
</feature>
<dbReference type="AlphaFoldDB" id="A0A9W6Z0L4"/>
<name>A0A9W6Z0L4_AMBMO</name>
<dbReference type="Pfam" id="PF14703">
    <property type="entry name" value="PHM7_cyt"/>
    <property type="match status" value="1"/>
</dbReference>
<keyword evidence="1" id="KW-1133">Transmembrane helix</keyword>
<keyword evidence="5" id="KW-1185">Reference proteome</keyword>
<evidence type="ECO:0000259" key="3">
    <source>
        <dbReference type="Pfam" id="PF14703"/>
    </source>
</evidence>